<dbReference type="Proteomes" id="UP000765509">
    <property type="component" value="Unassembled WGS sequence"/>
</dbReference>
<proteinExistence type="predicted"/>
<keyword evidence="3" id="KW-1185">Reference proteome</keyword>
<dbReference type="EMBL" id="AVOT02101207">
    <property type="protein sequence ID" value="MBW0577713.1"/>
    <property type="molecule type" value="Genomic_DNA"/>
</dbReference>
<evidence type="ECO:0000313" key="2">
    <source>
        <dbReference type="EMBL" id="MBW0577713.1"/>
    </source>
</evidence>
<evidence type="ECO:0000256" key="1">
    <source>
        <dbReference type="SAM" id="MobiDB-lite"/>
    </source>
</evidence>
<feature type="region of interest" description="Disordered" evidence="1">
    <location>
        <begin position="1"/>
        <end position="20"/>
    </location>
</feature>
<organism evidence="2 3">
    <name type="scientific">Austropuccinia psidii MF-1</name>
    <dbReference type="NCBI Taxonomy" id="1389203"/>
    <lineage>
        <taxon>Eukaryota</taxon>
        <taxon>Fungi</taxon>
        <taxon>Dikarya</taxon>
        <taxon>Basidiomycota</taxon>
        <taxon>Pucciniomycotina</taxon>
        <taxon>Pucciniomycetes</taxon>
        <taxon>Pucciniales</taxon>
        <taxon>Sphaerophragmiaceae</taxon>
        <taxon>Austropuccinia</taxon>
    </lineage>
</organism>
<evidence type="ECO:0000313" key="3">
    <source>
        <dbReference type="Proteomes" id="UP000765509"/>
    </source>
</evidence>
<gene>
    <name evidence="2" type="ORF">O181_117428</name>
</gene>
<protein>
    <submittedName>
        <fullName evidence="2">Uncharacterized protein</fullName>
    </submittedName>
</protein>
<name>A0A9Q3PXG7_9BASI</name>
<comment type="caution">
    <text evidence="2">The sequence shown here is derived from an EMBL/GenBank/DDBJ whole genome shotgun (WGS) entry which is preliminary data.</text>
</comment>
<reference evidence="2" key="1">
    <citation type="submission" date="2021-03" db="EMBL/GenBank/DDBJ databases">
        <title>Draft genome sequence of rust myrtle Austropuccinia psidii MF-1, a brazilian biotype.</title>
        <authorList>
            <person name="Quecine M.C."/>
            <person name="Pachon D.M.R."/>
            <person name="Bonatelli M.L."/>
            <person name="Correr F.H."/>
            <person name="Franceschini L.M."/>
            <person name="Leite T.F."/>
            <person name="Margarido G.R.A."/>
            <person name="Almeida C.A."/>
            <person name="Ferrarezi J.A."/>
            <person name="Labate C.A."/>
        </authorList>
    </citation>
    <scope>NUCLEOTIDE SEQUENCE</scope>
    <source>
        <strain evidence="2">MF-1</strain>
    </source>
</reference>
<sequence>MAKAKSGLKPPTRQARDPITDQKGVGFKIFASGCQDTVSSPPLCNGYFTFTNCKLEANNFLHHIQTFDVKSSTQRVFKARHQVCGIGSDPPHHQYLSKWQ</sequence>
<accession>A0A9Q3PXG7</accession>
<dbReference type="AlphaFoldDB" id="A0A9Q3PXG7"/>